<dbReference type="Pfam" id="PF00082">
    <property type="entry name" value="Peptidase_S8"/>
    <property type="match status" value="1"/>
</dbReference>
<comment type="similarity">
    <text evidence="2 10">Belongs to the peptidase S8 family.</text>
</comment>
<dbReference type="InterPro" id="IPR036852">
    <property type="entry name" value="Peptidase_S8/S53_dom_sf"/>
</dbReference>
<evidence type="ECO:0000256" key="8">
    <source>
        <dbReference type="ARBA" id="ARBA00022989"/>
    </source>
</evidence>
<evidence type="ECO:0000256" key="12">
    <source>
        <dbReference type="SAM" id="Phobius"/>
    </source>
</evidence>
<dbReference type="Gene3D" id="3.40.50.200">
    <property type="entry name" value="Peptidase S8/S53 domain"/>
    <property type="match status" value="1"/>
</dbReference>
<reference evidence="14 15" key="1">
    <citation type="submission" date="2021-01" db="EMBL/GenBank/DDBJ databases">
        <title>WGS of actinomycetes isolated from Thailand.</title>
        <authorList>
            <person name="Thawai C."/>
        </authorList>
    </citation>
    <scope>NUCLEOTIDE SEQUENCE [LARGE SCALE GENOMIC DNA]</scope>
    <source>
        <strain evidence="14 15">CH9-7</strain>
    </source>
</reference>
<dbReference type="InterPro" id="IPR015500">
    <property type="entry name" value="Peptidase_S8_subtilisin-rel"/>
</dbReference>
<dbReference type="PANTHER" id="PTHR43806:SF11">
    <property type="entry name" value="CEREVISIN-RELATED"/>
    <property type="match status" value="1"/>
</dbReference>
<evidence type="ECO:0000256" key="10">
    <source>
        <dbReference type="PROSITE-ProRule" id="PRU01240"/>
    </source>
</evidence>
<feature type="transmembrane region" description="Helical" evidence="12">
    <location>
        <begin position="31"/>
        <end position="52"/>
    </location>
</feature>
<accession>A0ABS1MKI4</accession>
<dbReference type="GO" id="GO:0008233">
    <property type="term" value="F:peptidase activity"/>
    <property type="evidence" value="ECO:0007669"/>
    <property type="project" value="UniProtKB-KW"/>
</dbReference>
<evidence type="ECO:0000256" key="4">
    <source>
        <dbReference type="ARBA" id="ARBA00022670"/>
    </source>
</evidence>
<sequence length="414" mass="43064">MTAGAVVERTGEGSTVTRAATRVRRRIQLRLAGLLCLSVLCPGLVAPTAAAVDMRSRQWHLDAMQAERMWQLSTGEGVTVAVIDSGVDSSVPELRGQLLPGKDFTGRGRGANHDDEGHGTSMAVIIAGKRSGAGPLGLAPGSKILPIKSIDGNWAVNMAKSIRYAADQGAKVINISQAGTVSEGNKTVLQPAVDYANQKGSLVLAGTGNEGGRGNAPAYPASLPGVVGIGAVDKSLKVAKFSTYGPQVALAAPGVGIPTRCTTELRYCIEDGTSDATAIASASVALIWSAHPDWTNNQVLRVMMETSGKPKDGKVPSKYLGYGIVRPRKVLLDKQGDPGPADVNPLVAAHSTAKPSETPQPETTRGTNEAAQQSASRAEDSHSRIWPIIGGIAVLAGVIAISGLVIARRRRAQR</sequence>
<dbReference type="Proteomes" id="UP000629371">
    <property type="component" value="Unassembled WGS sequence"/>
</dbReference>
<evidence type="ECO:0000256" key="6">
    <source>
        <dbReference type="ARBA" id="ARBA00022801"/>
    </source>
</evidence>
<feature type="compositionally biased region" description="Polar residues" evidence="11">
    <location>
        <begin position="353"/>
        <end position="376"/>
    </location>
</feature>
<evidence type="ECO:0000256" key="9">
    <source>
        <dbReference type="ARBA" id="ARBA00023136"/>
    </source>
</evidence>
<organism evidence="14 15">
    <name type="scientific">Streptomyces siderophoricus</name>
    <dbReference type="NCBI Taxonomy" id="2802281"/>
    <lineage>
        <taxon>Bacteria</taxon>
        <taxon>Bacillati</taxon>
        <taxon>Actinomycetota</taxon>
        <taxon>Actinomycetes</taxon>
        <taxon>Kitasatosporales</taxon>
        <taxon>Streptomycetaceae</taxon>
        <taxon>Streptomyces</taxon>
    </lineage>
</organism>
<dbReference type="PRINTS" id="PR00723">
    <property type="entry name" value="SUBTILISIN"/>
</dbReference>
<keyword evidence="3" id="KW-1003">Cell membrane</keyword>
<protein>
    <submittedName>
        <fullName evidence="14">Type VII secretion-associated serine protease mycosin</fullName>
    </submittedName>
</protein>
<feature type="active site" description="Charge relay system" evidence="10">
    <location>
        <position position="274"/>
    </location>
</feature>
<dbReference type="InterPro" id="IPR023834">
    <property type="entry name" value="T7SS_pept_S8A_mycosin"/>
</dbReference>
<name>A0ABS1MKI4_9ACTN</name>
<feature type="transmembrane region" description="Helical" evidence="12">
    <location>
        <begin position="385"/>
        <end position="407"/>
    </location>
</feature>
<dbReference type="SUPFAM" id="SSF52743">
    <property type="entry name" value="Subtilisin-like"/>
    <property type="match status" value="1"/>
</dbReference>
<keyword evidence="4 10" id="KW-0645">Protease</keyword>
<evidence type="ECO:0000259" key="13">
    <source>
        <dbReference type="Pfam" id="PF00082"/>
    </source>
</evidence>
<evidence type="ECO:0000256" key="11">
    <source>
        <dbReference type="SAM" id="MobiDB-lite"/>
    </source>
</evidence>
<comment type="caution">
    <text evidence="14">The sequence shown here is derived from an EMBL/GenBank/DDBJ whole genome shotgun (WGS) entry which is preliminary data.</text>
</comment>
<dbReference type="RefSeq" id="WP_201801716.1">
    <property type="nucleotide sequence ID" value="NZ_JAERRI010000002.1"/>
</dbReference>
<proteinExistence type="inferred from homology"/>
<evidence type="ECO:0000313" key="15">
    <source>
        <dbReference type="Proteomes" id="UP000629371"/>
    </source>
</evidence>
<dbReference type="InterPro" id="IPR000209">
    <property type="entry name" value="Peptidase_S8/S53_dom"/>
</dbReference>
<evidence type="ECO:0000256" key="3">
    <source>
        <dbReference type="ARBA" id="ARBA00022475"/>
    </source>
</evidence>
<evidence type="ECO:0000256" key="2">
    <source>
        <dbReference type="ARBA" id="ARBA00011073"/>
    </source>
</evidence>
<keyword evidence="8 12" id="KW-1133">Transmembrane helix</keyword>
<evidence type="ECO:0000313" key="14">
    <source>
        <dbReference type="EMBL" id="MBL1088601.1"/>
    </source>
</evidence>
<comment type="subcellular location">
    <subcellularLocation>
        <location evidence="1">Cell membrane</location>
        <topology evidence="1">Single-pass membrane protein</topology>
    </subcellularLocation>
</comment>
<evidence type="ECO:0000256" key="7">
    <source>
        <dbReference type="ARBA" id="ARBA00022825"/>
    </source>
</evidence>
<dbReference type="EMBL" id="JAERRI010000002">
    <property type="protein sequence ID" value="MBL1088601.1"/>
    <property type="molecule type" value="Genomic_DNA"/>
</dbReference>
<feature type="active site" description="Charge relay system" evidence="10">
    <location>
        <position position="84"/>
    </location>
</feature>
<gene>
    <name evidence="14" type="primary">mycP</name>
    <name evidence="14" type="ORF">JK360_04230</name>
</gene>
<evidence type="ECO:0000256" key="1">
    <source>
        <dbReference type="ARBA" id="ARBA00004162"/>
    </source>
</evidence>
<feature type="domain" description="Peptidase S8/S53" evidence="13">
    <location>
        <begin position="75"/>
        <end position="323"/>
    </location>
</feature>
<keyword evidence="9 12" id="KW-0472">Membrane</keyword>
<keyword evidence="5 12" id="KW-0812">Transmembrane</keyword>
<keyword evidence="6 10" id="KW-0378">Hydrolase</keyword>
<dbReference type="InterPro" id="IPR050131">
    <property type="entry name" value="Peptidase_S8_subtilisin-like"/>
</dbReference>
<dbReference type="PROSITE" id="PS51892">
    <property type="entry name" value="SUBTILASE"/>
    <property type="match status" value="1"/>
</dbReference>
<dbReference type="PANTHER" id="PTHR43806">
    <property type="entry name" value="PEPTIDASE S8"/>
    <property type="match status" value="1"/>
</dbReference>
<dbReference type="NCBIfam" id="TIGR03921">
    <property type="entry name" value="T7SS_mycosin"/>
    <property type="match status" value="1"/>
</dbReference>
<keyword evidence="7 10" id="KW-0720">Serine protease</keyword>
<dbReference type="GO" id="GO:0006508">
    <property type="term" value="P:proteolysis"/>
    <property type="evidence" value="ECO:0007669"/>
    <property type="project" value="UniProtKB-KW"/>
</dbReference>
<feature type="active site" description="Charge relay system" evidence="10">
    <location>
        <position position="118"/>
    </location>
</feature>
<feature type="region of interest" description="Disordered" evidence="11">
    <location>
        <begin position="98"/>
        <end position="118"/>
    </location>
</feature>
<evidence type="ECO:0000256" key="5">
    <source>
        <dbReference type="ARBA" id="ARBA00022692"/>
    </source>
</evidence>
<keyword evidence="15" id="KW-1185">Reference proteome</keyword>
<feature type="region of interest" description="Disordered" evidence="11">
    <location>
        <begin position="351"/>
        <end position="380"/>
    </location>
</feature>